<dbReference type="AlphaFoldDB" id="A0A3G8M3G4"/>
<reference evidence="1 2" key="1">
    <citation type="submission" date="2018-11" db="EMBL/GenBank/DDBJ databases">
        <title>Genome squencing of methanotrophic bacteria isolated from alkaline groundwater in Korea.</title>
        <authorList>
            <person name="Nguyen L.N."/>
        </authorList>
    </citation>
    <scope>NUCLEOTIDE SEQUENCE [LARGE SCALE GENOMIC DNA]</scope>
    <source>
        <strain evidence="1 2">GW6</strain>
    </source>
</reference>
<protein>
    <submittedName>
        <fullName evidence="1">GYD domain-containing protein</fullName>
    </submittedName>
</protein>
<dbReference type="Pfam" id="PF08734">
    <property type="entry name" value="GYD"/>
    <property type="match status" value="1"/>
</dbReference>
<dbReference type="Proteomes" id="UP000273982">
    <property type="component" value="Chromosome"/>
</dbReference>
<evidence type="ECO:0000313" key="1">
    <source>
        <dbReference type="EMBL" id="AZG76247.1"/>
    </source>
</evidence>
<dbReference type="RefSeq" id="WP_124738067.1">
    <property type="nucleotide sequence ID" value="NZ_CP034086.1"/>
</dbReference>
<accession>A0A3G8M3G4</accession>
<evidence type="ECO:0000313" key="2">
    <source>
        <dbReference type="Proteomes" id="UP000273982"/>
    </source>
</evidence>
<organism evidence="1 2">
    <name type="scientific">Methylocystis rosea</name>
    <dbReference type="NCBI Taxonomy" id="173366"/>
    <lineage>
        <taxon>Bacteria</taxon>
        <taxon>Pseudomonadati</taxon>
        <taxon>Pseudomonadota</taxon>
        <taxon>Alphaproteobacteria</taxon>
        <taxon>Hyphomicrobiales</taxon>
        <taxon>Methylocystaceae</taxon>
        <taxon>Methylocystis</taxon>
    </lineage>
</organism>
<sequence length="111" mass="11808">MPLFLAQFAYSPAAWATFIKAPQDRAAASEALLRHFGGRLIGLYYTPGAEYDGFALFEAPDETTAAAIEIADVAAGHLSRNRLTRVFSADETSAMLLQAATAPNMTPKSAA</sequence>
<dbReference type="EMBL" id="CP034086">
    <property type="protein sequence ID" value="AZG76247.1"/>
    <property type="molecule type" value="Genomic_DNA"/>
</dbReference>
<dbReference type="KEGG" id="mros:EHO51_05605"/>
<name>A0A3G8M3G4_9HYPH</name>
<proteinExistence type="predicted"/>
<dbReference type="InterPro" id="IPR014845">
    <property type="entry name" value="GYD/TTHA1554"/>
</dbReference>
<gene>
    <name evidence="1" type="ORF">EHO51_05605</name>
</gene>